<dbReference type="PANTHER" id="PTHR31293">
    <property type="entry name" value="RNI-LIKE SUPERFAMILY PROTEIN"/>
    <property type="match status" value="1"/>
</dbReference>
<name>A0A396H261_MEDTR</name>
<dbReference type="InterPro" id="IPR055294">
    <property type="entry name" value="FBL60-like"/>
</dbReference>
<accession>A0A396H261</accession>
<dbReference type="InterPro" id="IPR053781">
    <property type="entry name" value="F-box_AtFBL13-like"/>
</dbReference>
<evidence type="ECO:0000313" key="2">
    <source>
        <dbReference type="EMBL" id="RHN45205.1"/>
    </source>
</evidence>
<dbReference type="SUPFAM" id="SSF52047">
    <property type="entry name" value="RNI-like"/>
    <property type="match status" value="1"/>
</dbReference>
<dbReference type="InterPro" id="IPR036047">
    <property type="entry name" value="F-box-like_dom_sf"/>
</dbReference>
<organism evidence="2 3">
    <name type="scientific">Medicago truncatula</name>
    <name type="common">Barrel medic</name>
    <name type="synonym">Medicago tribuloides</name>
    <dbReference type="NCBI Taxonomy" id="3880"/>
    <lineage>
        <taxon>Eukaryota</taxon>
        <taxon>Viridiplantae</taxon>
        <taxon>Streptophyta</taxon>
        <taxon>Embryophyta</taxon>
        <taxon>Tracheophyta</taxon>
        <taxon>Spermatophyta</taxon>
        <taxon>Magnoliopsida</taxon>
        <taxon>eudicotyledons</taxon>
        <taxon>Gunneridae</taxon>
        <taxon>Pentapetalae</taxon>
        <taxon>rosids</taxon>
        <taxon>fabids</taxon>
        <taxon>Fabales</taxon>
        <taxon>Fabaceae</taxon>
        <taxon>Papilionoideae</taxon>
        <taxon>50 kb inversion clade</taxon>
        <taxon>NPAAA clade</taxon>
        <taxon>Hologalegina</taxon>
        <taxon>IRL clade</taxon>
        <taxon>Trifolieae</taxon>
        <taxon>Medicago</taxon>
    </lineage>
</organism>
<proteinExistence type="predicted"/>
<dbReference type="SMART" id="SM00256">
    <property type="entry name" value="FBOX"/>
    <property type="match status" value="1"/>
</dbReference>
<comment type="caution">
    <text evidence="2">The sequence shown here is derived from an EMBL/GenBank/DDBJ whole genome shotgun (WGS) entry which is preliminary data.</text>
</comment>
<dbReference type="PROSITE" id="PS50181">
    <property type="entry name" value="FBOX"/>
    <property type="match status" value="1"/>
</dbReference>
<dbReference type="Gramene" id="rna39434">
    <property type="protein sequence ID" value="RHN45205.1"/>
    <property type="gene ID" value="gene39434"/>
</dbReference>
<gene>
    <name evidence="2" type="ORF">MtrunA17_Chr7g0227851</name>
</gene>
<dbReference type="Gene3D" id="1.20.1280.50">
    <property type="match status" value="1"/>
</dbReference>
<dbReference type="Pfam" id="PF08387">
    <property type="entry name" value="FBD"/>
    <property type="match status" value="1"/>
</dbReference>
<sequence length="383" mass="44113">MSSHRSIPNVDRISNLPDSVICHILSFLPTKQSSATSILSKRWNPLWHSVFTLDFDDQSFTDFHTFRHFVYSVMLTRDPTLPIRMFHLKCGTSPGCDPHDINRFVPVAVKKGIENLILDFTGTSHDFLIRLGPTFSSVFNCGRNLVVLKLKFAIVNVVAQFDFPLLKTLHLAYVYFFGDHTSDFNKLFVGCPILEDLQISNVQFLLSNRCDGGEFKGLSNLVRADISNRCWNMPFSWICNAKFLRVILSKEQQVHNFHNLTCMELIFGSSWCTKWKWVLELLEHCPKLQNLTLDEVLHFYRAEDDWKEPAIVPKCISSQLRTCSLKAHRGRTYELQFAEYIMKNATGMHTMTISGRRLEHQMLLKLSSCPRGSATCKLSFEFD</sequence>
<dbReference type="InterPro" id="IPR001810">
    <property type="entry name" value="F-box_dom"/>
</dbReference>
<evidence type="ECO:0000313" key="3">
    <source>
        <dbReference type="Proteomes" id="UP000265566"/>
    </source>
</evidence>
<dbReference type="CDD" id="cd22160">
    <property type="entry name" value="F-box_AtFBL13-like"/>
    <property type="match status" value="1"/>
</dbReference>
<dbReference type="SUPFAM" id="SSF81383">
    <property type="entry name" value="F-box domain"/>
    <property type="match status" value="1"/>
</dbReference>
<dbReference type="Gene3D" id="3.80.10.10">
    <property type="entry name" value="Ribonuclease Inhibitor"/>
    <property type="match status" value="1"/>
</dbReference>
<dbReference type="Pfam" id="PF00646">
    <property type="entry name" value="F-box"/>
    <property type="match status" value="1"/>
</dbReference>
<dbReference type="InterPro" id="IPR006566">
    <property type="entry name" value="FBD"/>
</dbReference>
<dbReference type="Proteomes" id="UP000265566">
    <property type="component" value="Chromosome 7"/>
</dbReference>
<evidence type="ECO:0000259" key="1">
    <source>
        <dbReference type="PROSITE" id="PS50181"/>
    </source>
</evidence>
<dbReference type="SMART" id="SM00579">
    <property type="entry name" value="FBD"/>
    <property type="match status" value="1"/>
</dbReference>
<reference evidence="3" key="1">
    <citation type="journal article" date="2018" name="Nat. Plants">
        <title>Whole-genome landscape of Medicago truncatula symbiotic genes.</title>
        <authorList>
            <person name="Pecrix Y."/>
            <person name="Staton S.E."/>
            <person name="Sallet E."/>
            <person name="Lelandais-Briere C."/>
            <person name="Moreau S."/>
            <person name="Carrere S."/>
            <person name="Blein T."/>
            <person name="Jardinaud M.F."/>
            <person name="Latrasse D."/>
            <person name="Zouine M."/>
            <person name="Zahm M."/>
            <person name="Kreplak J."/>
            <person name="Mayjonade B."/>
            <person name="Satge C."/>
            <person name="Perez M."/>
            <person name="Cauet S."/>
            <person name="Marande W."/>
            <person name="Chantry-Darmon C."/>
            <person name="Lopez-Roques C."/>
            <person name="Bouchez O."/>
            <person name="Berard A."/>
            <person name="Debelle F."/>
            <person name="Munos S."/>
            <person name="Bendahmane A."/>
            <person name="Berges H."/>
            <person name="Niebel A."/>
            <person name="Buitink J."/>
            <person name="Frugier F."/>
            <person name="Benhamed M."/>
            <person name="Crespi M."/>
            <person name="Gouzy J."/>
            <person name="Gamas P."/>
        </authorList>
    </citation>
    <scope>NUCLEOTIDE SEQUENCE [LARGE SCALE GENOMIC DNA]</scope>
    <source>
        <strain evidence="3">cv. Jemalong A17</strain>
    </source>
</reference>
<dbReference type="InterPro" id="IPR032675">
    <property type="entry name" value="LRR_dom_sf"/>
</dbReference>
<dbReference type="PANTHER" id="PTHR31293:SF16">
    <property type="entry name" value="RNI-LIKE SUPERFAMILY PROTEIN"/>
    <property type="match status" value="1"/>
</dbReference>
<dbReference type="EMBL" id="PSQE01000007">
    <property type="protein sequence ID" value="RHN45205.1"/>
    <property type="molecule type" value="Genomic_DNA"/>
</dbReference>
<protein>
    <submittedName>
        <fullName evidence="2">Putative F-box domain, FBD domain, leucine-rich repeat domain, L domain-containing protein</fullName>
    </submittedName>
</protein>
<feature type="domain" description="F-box" evidence="1">
    <location>
        <begin position="10"/>
        <end position="63"/>
    </location>
</feature>
<dbReference type="AlphaFoldDB" id="A0A396H261"/>